<accession>A0ABV9EJM0</accession>
<dbReference type="InterPro" id="IPR027417">
    <property type="entry name" value="P-loop_NTPase"/>
</dbReference>
<dbReference type="EMBL" id="JBHSFN010000017">
    <property type="protein sequence ID" value="MFC4589653.1"/>
    <property type="molecule type" value="Genomic_DNA"/>
</dbReference>
<organism evidence="7 8">
    <name type="scientific">Sphaerisporangium corydalis</name>
    <dbReference type="NCBI Taxonomy" id="1441875"/>
    <lineage>
        <taxon>Bacteria</taxon>
        <taxon>Bacillati</taxon>
        <taxon>Actinomycetota</taxon>
        <taxon>Actinomycetes</taxon>
        <taxon>Streptosporangiales</taxon>
        <taxon>Streptosporangiaceae</taxon>
        <taxon>Sphaerisporangium</taxon>
    </lineage>
</organism>
<sequence length="235" mass="24704">MIEVDALDVHYGDFQALFGVSLSLARGRALALAGANGAGKTTLLRALMGAHLPSAGTVRYEGADVTALPPHDRVRRGIAMVPEGRRLFPSLTAEENIKVGAVRAASPDWPLARIYDFLPLAATVRDRRASALSGGERQAVAIARALASGPRLLLLDEISLGLAPGVVEQVYEVVRGLRESGATLLIVEQDLDRALGACDDVVCLLEGRVALTSETAAASREDVVAAYFGTEGPHS</sequence>
<dbReference type="PANTHER" id="PTHR43820:SF5">
    <property type="entry name" value="HIGH-AFFINITY BRANCHED-CHAIN AMINO ACID TRANSPORT ATP-BINDING PROTEIN"/>
    <property type="match status" value="1"/>
</dbReference>
<dbReference type="InterPro" id="IPR003439">
    <property type="entry name" value="ABC_transporter-like_ATP-bd"/>
</dbReference>
<dbReference type="Proteomes" id="UP001595891">
    <property type="component" value="Unassembled WGS sequence"/>
</dbReference>
<evidence type="ECO:0000256" key="1">
    <source>
        <dbReference type="ARBA" id="ARBA00005417"/>
    </source>
</evidence>
<keyword evidence="4 7" id="KW-0067">ATP-binding</keyword>
<keyword evidence="8" id="KW-1185">Reference proteome</keyword>
<dbReference type="PROSITE" id="PS50893">
    <property type="entry name" value="ABC_TRANSPORTER_2"/>
    <property type="match status" value="1"/>
</dbReference>
<dbReference type="RefSeq" id="WP_262849705.1">
    <property type="nucleotide sequence ID" value="NZ_JANZYP010000089.1"/>
</dbReference>
<evidence type="ECO:0000313" key="7">
    <source>
        <dbReference type="EMBL" id="MFC4589653.1"/>
    </source>
</evidence>
<proteinExistence type="inferred from homology"/>
<gene>
    <name evidence="7" type="ORF">ACFO8L_26440</name>
</gene>
<reference evidence="8" key="1">
    <citation type="journal article" date="2019" name="Int. J. Syst. Evol. Microbiol.">
        <title>The Global Catalogue of Microorganisms (GCM) 10K type strain sequencing project: providing services to taxonomists for standard genome sequencing and annotation.</title>
        <authorList>
            <consortium name="The Broad Institute Genomics Platform"/>
            <consortium name="The Broad Institute Genome Sequencing Center for Infectious Disease"/>
            <person name="Wu L."/>
            <person name="Ma J."/>
        </authorList>
    </citation>
    <scope>NUCLEOTIDE SEQUENCE [LARGE SCALE GENOMIC DNA]</scope>
    <source>
        <strain evidence="8">CCUG 49560</strain>
    </source>
</reference>
<dbReference type="InterPro" id="IPR017871">
    <property type="entry name" value="ABC_transporter-like_CS"/>
</dbReference>
<dbReference type="PROSITE" id="PS00211">
    <property type="entry name" value="ABC_TRANSPORTER_1"/>
    <property type="match status" value="1"/>
</dbReference>
<comment type="similarity">
    <text evidence="1">Belongs to the ABC transporter superfamily.</text>
</comment>
<keyword evidence="5" id="KW-0029">Amino-acid transport</keyword>
<comment type="caution">
    <text evidence="7">The sequence shown here is derived from an EMBL/GenBank/DDBJ whole genome shotgun (WGS) entry which is preliminary data.</text>
</comment>
<dbReference type="SMART" id="SM00382">
    <property type="entry name" value="AAA"/>
    <property type="match status" value="1"/>
</dbReference>
<name>A0ABV9EJM0_9ACTN</name>
<dbReference type="InterPro" id="IPR003593">
    <property type="entry name" value="AAA+_ATPase"/>
</dbReference>
<dbReference type="PANTHER" id="PTHR43820">
    <property type="entry name" value="HIGH-AFFINITY BRANCHED-CHAIN AMINO ACID TRANSPORT ATP-BINDING PROTEIN LIVF"/>
    <property type="match status" value="1"/>
</dbReference>
<dbReference type="InterPro" id="IPR052156">
    <property type="entry name" value="BCAA_Transport_ATP-bd_LivF"/>
</dbReference>
<evidence type="ECO:0000256" key="2">
    <source>
        <dbReference type="ARBA" id="ARBA00022448"/>
    </source>
</evidence>
<feature type="domain" description="ABC transporter" evidence="6">
    <location>
        <begin position="2"/>
        <end position="231"/>
    </location>
</feature>
<dbReference type="Gene3D" id="3.40.50.300">
    <property type="entry name" value="P-loop containing nucleotide triphosphate hydrolases"/>
    <property type="match status" value="1"/>
</dbReference>
<evidence type="ECO:0000256" key="5">
    <source>
        <dbReference type="ARBA" id="ARBA00022970"/>
    </source>
</evidence>
<evidence type="ECO:0000256" key="3">
    <source>
        <dbReference type="ARBA" id="ARBA00022741"/>
    </source>
</evidence>
<dbReference type="SUPFAM" id="SSF52540">
    <property type="entry name" value="P-loop containing nucleoside triphosphate hydrolases"/>
    <property type="match status" value="1"/>
</dbReference>
<evidence type="ECO:0000256" key="4">
    <source>
        <dbReference type="ARBA" id="ARBA00022840"/>
    </source>
</evidence>
<evidence type="ECO:0000259" key="6">
    <source>
        <dbReference type="PROSITE" id="PS50893"/>
    </source>
</evidence>
<evidence type="ECO:0000313" key="8">
    <source>
        <dbReference type="Proteomes" id="UP001595891"/>
    </source>
</evidence>
<keyword evidence="2" id="KW-0813">Transport</keyword>
<keyword evidence="3" id="KW-0547">Nucleotide-binding</keyword>
<dbReference type="GO" id="GO:0005524">
    <property type="term" value="F:ATP binding"/>
    <property type="evidence" value="ECO:0007669"/>
    <property type="project" value="UniProtKB-KW"/>
</dbReference>
<protein>
    <submittedName>
        <fullName evidence="7">ABC transporter ATP-binding protein</fullName>
    </submittedName>
</protein>
<dbReference type="Pfam" id="PF00005">
    <property type="entry name" value="ABC_tran"/>
    <property type="match status" value="1"/>
</dbReference>